<organism evidence="1">
    <name type="scientific">Hexamita inflata</name>
    <dbReference type="NCBI Taxonomy" id="28002"/>
    <lineage>
        <taxon>Eukaryota</taxon>
        <taxon>Metamonada</taxon>
        <taxon>Diplomonadida</taxon>
        <taxon>Hexamitidae</taxon>
        <taxon>Hexamitinae</taxon>
        <taxon>Hexamita</taxon>
    </lineage>
</organism>
<dbReference type="EMBL" id="CAXDID020000337">
    <property type="protein sequence ID" value="CAL6078841.1"/>
    <property type="molecule type" value="Genomic_DNA"/>
</dbReference>
<name>A0AA86UDF4_9EUKA</name>
<proteinExistence type="predicted"/>
<evidence type="ECO:0000313" key="2">
    <source>
        <dbReference type="EMBL" id="CAL6078841.1"/>
    </source>
</evidence>
<protein>
    <submittedName>
        <fullName evidence="2">Hypothetical_protein</fullName>
    </submittedName>
</protein>
<dbReference type="Proteomes" id="UP001642409">
    <property type="component" value="Unassembled WGS sequence"/>
</dbReference>
<reference evidence="1" key="1">
    <citation type="submission" date="2023-06" db="EMBL/GenBank/DDBJ databases">
        <authorList>
            <person name="Kurt Z."/>
        </authorList>
    </citation>
    <scope>NUCLEOTIDE SEQUENCE</scope>
</reference>
<accession>A0AA86UDF4</accession>
<evidence type="ECO:0000313" key="3">
    <source>
        <dbReference type="Proteomes" id="UP001642409"/>
    </source>
</evidence>
<comment type="caution">
    <text evidence="1">The sequence shown here is derived from an EMBL/GenBank/DDBJ whole genome shotgun (WGS) entry which is preliminary data.</text>
</comment>
<dbReference type="EMBL" id="CATOUU010000778">
    <property type="protein sequence ID" value="CAI9947591.1"/>
    <property type="molecule type" value="Genomic_DNA"/>
</dbReference>
<evidence type="ECO:0000313" key="1">
    <source>
        <dbReference type="EMBL" id="CAI9947591.1"/>
    </source>
</evidence>
<sequence length="153" mass="17652">MINIIYFSHHSLASSISSQLGCFQLLMLQFYQQHPFAFRYSAPLKSIILLFLTHNTFNLSSPRIFSSTIQLLFKSIFSSPTSLSTPFTVFRSELQCQNARRFAGTLSACAFQQLYKERCVTPSSETKHRSRSSWSNQMYRQGPYPRPLQSTLF</sequence>
<reference evidence="2 3" key="2">
    <citation type="submission" date="2024-07" db="EMBL/GenBank/DDBJ databases">
        <authorList>
            <person name="Akdeniz Z."/>
        </authorList>
    </citation>
    <scope>NUCLEOTIDE SEQUENCE [LARGE SCALE GENOMIC DNA]</scope>
</reference>
<keyword evidence="3" id="KW-1185">Reference proteome</keyword>
<dbReference type="AlphaFoldDB" id="A0AA86UDF4"/>
<gene>
    <name evidence="1" type="ORF">HINF_LOCUS35236</name>
    <name evidence="2" type="ORF">HINF_LOCUS59096</name>
</gene>